<evidence type="ECO:0000313" key="1">
    <source>
        <dbReference type="EMBL" id="QTD54248.1"/>
    </source>
</evidence>
<name>A0A8A4TYE4_SULCO</name>
<sequence>MDQGLPGLAFEEIVQGNGRFLTRSEYNQLFLSEDGFSWQPLGWWIEL</sequence>
<accession>A0A8A4TYE4</accession>
<dbReference type="Proteomes" id="UP000663929">
    <property type="component" value="Chromosome"/>
</dbReference>
<dbReference type="KEGG" id="scor:J3U87_17525"/>
<protein>
    <submittedName>
        <fullName evidence="1">Uncharacterized protein</fullName>
    </submittedName>
</protein>
<gene>
    <name evidence="1" type="ORF">J3U87_17525</name>
</gene>
<dbReference type="AlphaFoldDB" id="A0A8A4TYE4"/>
<dbReference type="EMBL" id="CP071793">
    <property type="protein sequence ID" value="QTD54248.1"/>
    <property type="molecule type" value="Genomic_DNA"/>
</dbReference>
<dbReference type="RefSeq" id="WP_237384345.1">
    <property type="nucleotide sequence ID" value="NZ_CP071793.1"/>
</dbReference>
<proteinExistence type="predicted"/>
<reference evidence="1" key="1">
    <citation type="submission" date="2021-03" db="EMBL/GenBank/DDBJ databases">
        <title>Acanthopleuribacteraceae sp. M133.</title>
        <authorList>
            <person name="Wang G."/>
        </authorList>
    </citation>
    <scope>NUCLEOTIDE SEQUENCE</scope>
    <source>
        <strain evidence="1">M133</strain>
    </source>
</reference>
<evidence type="ECO:0000313" key="2">
    <source>
        <dbReference type="Proteomes" id="UP000663929"/>
    </source>
</evidence>
<organism evidence="1 2">
    <name type="scientific">Sulfidibacter corallicola</name>
    <dbReference type="NCBI Taxonomy" id="2818388"/>
    <lineage>
        <taxon>Bacteria</taxon>
        <taxon>Pseudomonadati</taxon>
        <taxon>Acidobacteriota</taxon>
        <taxon>Holophagae</taxon>
        <taxon>Acanthopleuribacterales</taxon>
        <taxon>Acanthopleuribacteraceae</taxon>
        <taxon>Sulfidibacter</taxon>
    </lineage>
</organism>
<keyword evidence="2" id="KW-1185">Reference proteome</keyword>